<name>A0A453SV90_AEGTS</name>
<evidence type="ECO:0000259" key="1">
    <source>
        <dbReference type="Pfam" id="PF05686"/>
    </source>
</evidence>
<feature type="domain" description="Glycosyl transferase CAP10" evidence="1">
    <location>
        <begin position="13"/>
        <end position="58"/>
    </location>
</feature>
<reference evidence="3" key="1">
    <citation type="journal article" date="2014" name="Science">
        <title>Ancient hybridizations among the ancestral genomes of bread wheat.</title>
        <authorList>
            <consortium name="International Wheat Genome Sequencing Consortium,"/>
            <person name="Marcussen T."/>
            <person name="Sandve S.R."/>
            <person name="Heier L."/>
            <person name="Spannagl M."/>
            <person name="Pfeifer M."/>
            <person name="Jakobsen K.S."/>
            <person name="Wulff B.B."/>
            <person name="Steuernagel B."/>
            <person name="Mayer K.F."/>
            <person name="Olsen O.A."/>
        </authorList>
    </citation>
    <scope>NUCLEOTIDE SEQUENCE [LARGE SCALE GENOMIC DNA]</scope>
    <source>
        <strain evidence="3">cv. AL8/78</strain>
    </source>
</reference>
<evidence type="ECO:0000313" key="3">
    <source>
        <dbReference type="Proteomes" id="UP000015105"/>
    </source>
</evidence>
<dbReference type="PANTHER" id="PTHR12203:SF106">
    <property type="entry name" value="OS02G0642700 PROTEIN"/>
    <property type="match status" value="1"/>
</dbReference>
<dbReference type="InterPro" id="IPR006598">
    <property type="entry name" value="CAP10"/>
</dbReference>
<evidence type="ECO:0000313" key="2">
    <source>
        <dbReference type="EnsemblPlants" id="AET7Gv21108900.2"/>
    </source>
</evidence>
<protein>
    <recommendedName>
        <fullName evidence="1">Glycosyl transferase CAP10 domain-containing protein</fullName>
    </recommendedName>
</protein>
<reference evidence="2" key="3">
    <citation type="journal article" date="2017" name="Nature">
        <title>Genome sequence of the progenitor of the wheat D genome Aegilops tauschii.</title>
        <authorList>
            <person name="Luo M.C."/>
            <person name="Gu Y.Q."/>
            <person name="Puiu D."/>
            <person name="Wang H."/>
            <person name="Twardziok S.O."/>
            <person name="Deal K.R."/>
            <person name="Huo N."/>
            <person name="Zhu T."/>
            <person name="Wang L."/>
            <person name="Wang Y."/>
            <person name="McGuire P.E."/>
            <person name="Liu S."/>
            <person name="Long H."/>
            <person name="Ramasamy R.K."/>
            <person name="Rodriguez J.C."/>
            <person name="Van S.L."/>
            <person name="Yuan L."/>
            <person name="Wang Z."/>
            <person name="Xia Z."/>
            <person name="Xiao L."/>
            <person name="Anderson O.D."/>
            <person name="Ouyang S."/>
            <person name="Liang Y."/>
            <person name="Zimin A.V."/>
            <person name="Pertea G."/>
            <person name="Qi P."/>
            <person name="Bennetzen J.L."/>
            <person name="Dai X."/>
            <person name="Dawson M.W."/>
            <person name="Muller H.G."/>
            <person name="Kugler K."/>
            <person name="Rivarola-Duarte L."/>
            <person name="Spannagl M."/>
            <person name="Mayer K.F.X."/>
            <person name="Lu F.H."/>
            <person name="Bevan M.W."/>
            <person name="Leroy P."/>
            <person name="Li P."/>
            <person name="You F.M."/>
            <person name="Sun Q."/>
            <person name="Liu Z."/>
            <person name="Lyons E."/>
            <person name="Wicker T."/>
            <person name="Salzberg S.L."/>
            <person name="Devos K.M."/>
            <person name="Dvorak J."/>
        </authorList>
    </citation>
    <scope>NUCLEOTIDE SEQUENCE [LARGE SCALE GENOMIC DNA]</scope>
    <source>
        <strain evidence="2">cv. AL8/78</strain>
    </source>
</reference>
<reference evidence="3" key="2">
    <citation type="journal article" date="2017" name="Nat. Plants">
        <title>The Aegilops tauschii genome reveals multiple impacts of transposons.</title>
        <authorList>
            <person name="Zhao G."/>
            <person name="Zou C."/>
            <person name="Li K."/>
            <person name="Wang K."/>
            <person name="Li T."/>
            <person name="Gao L."/>
            <person name="Zhang X."/>
            <person name="Wang H."/>
            <person name="Yang Z."/>
            <person name="Liu X."/>
            <person name="Jiang W."/>
            <person name="Mao L."/>
            <person name="Kong X."/>
            <person name="Jiao Y."/>
            <person name="Jia J."/>
        </authorList>
    </citation>
    <scope>NUCLEOTIDE SEQUENCE [LARGE SCALE GENOMIC DNA]</scope>
    <source>
        <strain evidence="3">cv. AL8/78</strain>
    </source>
</reference>
<sequence length="58" mass="6733">MFPVNKNEIQGSTNRDWIKESKAGYKKSYLASLCTHRYKIYIEGSAWPVSEKYIIACD</sequence>
<proteinExistence type="predicted"/>
<reference evidence="2" key="4">
    <citation type="submission" date="2019-03" db="UniProtKB">
        <authorList>
            <consortium name="EnsemblPlants"/>
        </authorList>
    </citation>
    <scope>IDENTIFICATION</scope>
</reference>
<dbReference type="Pfam" id="PF05686">
    <property type="entry name" value="Glyco_transf_90"/>
    <property type="match status" value="1"/>
</dbReference>
<dbReference type="EnsemblPlants" id="AET7Gv21108900.2">
    <property type="protein sequence ID" value="AET7Gv21108900.2"/>
    <property type="gene ID" value="AET7Gv21108900"/>
</dbReference>
<dbReference type="Proteomes" id="UP000015105">
    <property type="component" value="Chromosome 7D"/>
</dbReference>
<dbReference type="PANTHER" id="PTHR12203">
    <property type="entry name" value="KDEL LYS-ASP-GLU-LEU CONTAINING - RELATED"/>
    <property type="match status" value="1"/>
</dbReference>
<organism evidence="2 3">
    <name type="scientific">Aegilops tauschii subsp. strangulata</name>
    <name type="common">Goatgrass</name>
    <dbReference type="NCBI Taxonomy" id="200361"/>
    <lineage>
        <taxon>Eukaryota</taxon>
        <taxon>Viridiplantae</taxon>
        <taxon>Streptophyta</taxon>
        <taxon>Embryophyta</taxon>
        <taxon>Tracheophyta</taxon>
        <taxon>Spermatophyta</taxon>
        <taxon>Magnoliopsida</taxon>
        <taxon>Liliopsida</taxon>
        <taxon>Poales</taxon>
        <taxon>Poaceae</taxon>
        <taxon>BOP clade</taxon>
        <taxon>Pooideae</taxon>
        <taxon>Triticodae</taxon>
        <taxon>Triticeae</taxon>
        <taxon>Triticinae</taxon>
        <taxon>Aegilops</taxon>
    </lineage>
</organism>
<keyword evidence="3" id="KW-1185">Reference proteome</keyword>
<accession>A0A453SV90</accession>
<dbReference type="Gramene" id="AET7Gv21108900.2">
    <property type="protein sequence ID" value="AET7Gv21108900.2"/>
    <property type="gene ID" value="AET7Gv21108900"/>
</dbReference>
<dbReference type="InterPro" id="IPR051091">
    <property type="entry name" value="O-Glucosyltr/Glycosyltrsf_90"/>
</dbReference>
<reference evidence="2" key="5">
    <citation type="journal article" date="2021" name="G3 (Bethesda)">
        <title>Aegilops tauschii genome assembly Aet v5.0 features greater sequence contiguity and improved annotation.</title>
        <authorList>
            <person name="Wang L."/>
            <person name="Zhu T."/>
            <person name="Rodriguez J.C."/>
            <person name="Deal K.R."/>
            <person name="Dubcovsky J."/>
            <person name="McGuire P.E."/>
            <person name="Lux T."/>
            <person name="Spannagl M."/>
            <person name="Mayer K.F.X."/>
            <person name="Baldrich P."/>
            <person name="Meyers B.C."/>
            <person name="Huo N."/>
            <person name="Gu Y.Q."/>
            <person name="Zhou H."/>
            <person name="Devos K.M."/>
            <person name="Bennetzen J.L."/>
            <person name="Unver T."/>
            <person name="Budak H."/>
            <person name="Gulick P.J."/>
            <person name="Galiba G."/>
            <person name="Kalapos B."/>
            <person name="Nelson D.R."/>
            <person name="Li P."/>
            <person name="You F.M."/>
            <person name="Luo M.C."/>
            <person name="Dvorak J."/>
        </authorList>
    </citation>
    <scope>NUCLEOTIDE SEQUENCE [LARGE SCALE GENOMIC DNA]</scope>
    <source>
        <strain evidence="2">cv. AL8/78</strain>
    </source>
</reference>
<dbReference type="AlphaFoldDB" id="A0A453SV90"/>